<evidence type="ECO:0000313" key="2">
    <source>
        <dbReference type="EMBL" id="GFR97993.1"/>
    </source>
</evidence>
<gene>
    <name evidence="2" type="ORF">ElyMa_002759200</name>
</gene>
<dbReference type="SUPFAM" id="SSF53335">
    <property type="entry name" value="S-adenosyl-L-methionine-dependent methyltransferases"/>
    <property type="match status" value="1"/>
</dbReference>
<dbReference type="GO" id="GO:0008757">
    <property type="term" value="F:S-adenosylmethionine-dependent methyltransferase activity"/>
    <property type="evidence" value="ECO:0007669"/>
    <property type="project" value="InterPro"/>
</dbReference>
<dbReference type="EMBL" id="BMAT01005660">
    <property type="protein sequence ID" value="GFR97993.1"/>
    <property type="molecule type" value="Genomic_DNA"/>
</dbReference>
<dbReference type="AlphaFoldDB" id="A0AAV4HJD7"/>
<reference evidence="2 3" key="1">
    <citation type="journal article" date="2021" name="Elife">
        <title>Chloroplast acquisition without the gene transfer in kleptoplastic sea slugs, Plakobranchus ocellatus.</title>
        <authorList>
            <person name="Maeda T."/>
            <person name="Takahashi S."/>
            <person name="Yoshida T."/>
            <person name="Shimamura S."/>
            <person name="Takaki Y."/>
            <person name="Nagai Y."/>
            <person name="Toyoda A."/>
            <person name="Suzuki Y."/>
            <person name="Arimoto A."/>
            <person name="Ishii H."/>
            <person name="Satoh N."/>
            <person name="Nishiyama T."/>
            <person name="Hasebe M."/>
            <person name="Maruyama T."/>
            <person name="Minagawa J."/>
            <person name="Obokata J."/>
            <person name="Shigenobu S."/>
        </authorList>
    </citation>
    <scope>NUCLEOTIDE SEQUENCE [LARGE SCALE GENOMIC DNA]</scope>
</reference>
<dbReference type="InterPro" id="IPR013216">
    <property type="entry name" value="Methyltransf_11"/>
</dbReference>
<accession>A0AAV4HJD7</accession>
<evidence type="ECO:0000259" key="1">
    <source>
        <dbReference type="Pfam" id="PF08241"/>
    </source>
</evidence>
<dbReference type="Gene3D" id="3.40.50.150">
    <property type="entry name" value="Vaccinia Virus protein VP39"/>
    <property type="match status" value="1"/>
</dbReference>
<protein>
    <submittedName>
        <fullName evidence="2">Williams-Beuren syndrome chromosomal region 27 protein</fullName>
    </submittedName>
</protein>
<keyword evidence="3" id="KW-1185">Reference proteome</keyword>
<feature type="domain" description="Methyltransferase type 11" evidence="1">
    <location>
        <begin position="5"/>
        <end position="83"/>
    </location>
</feature>
<evidence type="ECO:0000313" key="3">
    <source>
        <dbReference type="Proteomes" id="UP000762676"/>
    </source>
</evidence>
<dbReference type="Proteomes" id="UP000762676">
    <property type="component" value="Unassembled WGS sequence"/>
</dbReference>
<dbReference type="InterPro" id="IPR029063">
    <property type="entry name" value="SAM-dependent_MTases_sf"/>
</dbReference>
<sequence>MYAAGFTQIDGLDGSEEMLAVSRSKAVYTNLFEAFVAIGKGQVDIPDNTYDALTICASMGVNMVPPEGIYEMHRLVKPGGYIINVLRQETVEKIEGFKDKVEAMMQQMEADGKWKLLSREVFPDYLVDQGGVVFTHQVC</sequence>
<comment type="caution">
    <text evidence="2">The sequence shown here is derived from an EMBL/GenBank/DDBJ whole genome shotgun (WGS) entry which is preliminary data.</text>
</comment>
<name>A0AAV4HJD7_9GAST</name>
<proteinExistence type="predicted"/>
<organism evidence="2 3">
    <name type="scientific">Elysia marginata</name>
    <dbReference type="NCBI Taxonomy" id="1093978"/>
    <lineage>
        <taxon>Eukaryota</taxon>
        <taxon>Metazoa</taxon>
        <taxon>Spiralia</taxon>
        <taxon>Lophotrochozoa</taxon>
        <taxon>Mollusca</taxon>
        <taxon>Gastropoda</taxon>
        <taxon>Heterobranchia</taxon>
        <taxon>Euthyneura</taxon>
        <taxon>Panpulmonata</taxon>
        <taxon>Sacoglossa</taxon>
        <taxon>Placobranchoidea</taxon>
        <taxon>Plakobranchidae</taxon>
        <taxon>Elysia</taxon>
    </lineage>
</organism>
<dbReference type="Pfam" id="PF08241">
    <property type="entry name" value="Methyltransf_11"/>
    <property type="match status" value="1"/>
</dbReference>